<reference evidence="2" key="2">
    <citation type="journal article" date="2017" name="Nat. Commun.">
        <title>Single-virus genomics reveals hidden cosmopolitan and abundant viruses.</title>
        <authorList>
            <person name="Martinez-Hernandez F."/>
            <person name="Fornas O."/>
            <person name="Lluesma Gomez M."/>
            <person name="Bolduc B."/>
            <person name="de la Cruz Pena M.J."/>
            <person name="Martinez J.M."/>
            <person name="Anton J."/>
            <person name="Gasol J.M."/>
            <person name="Rosselli R."/>
            <person name="Rodriguez-Valera F."/>
            <person name="Sullivan M.B."/>
            <person name="Acinas S.G."/>
            <person name="Martinez-Garcia M."/>
        </authorList>
    </citation>
    <scope>NUCLEOTIDE SEQUENCE</scope>
</reference>
<feature type="compositionally biased region" description="Polar residues" evidence="1">
    <location>
        <begin position="536"/>
        <end position="553"/>
    </location>
</feature>
<organism evidence="2">
    <name type="scientific">uncultured virus</name>
    <dbReference type="NCBI Taxonomy" id="340016"/>
    <lineage>
        <taxon>Viruses</taxon>
        <taxon>environmental samples</taxon>
    </lineage>
</organism>
<evidence type="ECO:0000256" key="1">
    <source>
        <dbReference type="SAM" id="MobiDB-lite"/>
    </source>
</evidence>
<evidence type="ECO:0000313" key="2">
    <source>
        <dbReference type="EMBL" id="ASF00139.1"/>
    </source>
</evidence>
<protein>
    <submittedName>
        <fullName evidence="2">Uncharacterized protein</fullName>
    </submittedName>
</protein>
<feature type="compositionally biased region" description="Low complexity" evidence="1">
    <location>
        <begin position="504"/>
        <end position="530"/>
    </location>
</feature>
<feature type="region of interest" description="Disordered" evidence="1">
    <location>
        <begin position="208"/>
        <end position="284"/>
    </location>
</feature>
<name>A0A218MLJ0_9VIRU</name>
<feature type="compositionally biased region" description="Polar residues" evidence="1">
    <location>
        <begin position="231"/>
        <end position="284"/>
    </location>
</feature>
<accession>A0A218MLJ0</accession>
<sequence length="899" mass="91889">MAKRVLLGKKGSDYGLFISKPGVDVTTTTSPKDLLFNSGATTTASGATSERSFRSGVIVTDTTITTMTSGAVTNLPSTLGSDNNYYIPAYQIVENQVRNPTSGYNETRTISNIGYTYNLDSTHISGLPTNSGGGLFELSTSGSGSNINSIEAKLIDASKYEDPGQNSTDYPFLEDRGIAANASASVDILMLRIPCQYGKMEIDALFNTTTQPTPNTSGGGGSGASPSAPTINSVSRTARATTSPFADTIQVSASNGTNNSGTITYAQSTSTSEPSSGYQTSTDFTQSRGTTRYYWAKQGGVVSTSTAHVSAAVDQAPDSFSFTAVSNATAGSSHSATATMAGLLDPTTASATNGSVSPTTGIVTGTTITASGTAPSSGSKTIAVTVGGVTGNFVISTATPSDTTPNAFSFNDVTGSNASTVNTSNTINISGIDAAATVTASGNGTVSVNGGSYTNSTTITNGQSINVRLTSNATLGTSNFVETTINIGGVTDTWRVTNRDQVTASPPTALTLTQTTNTSGTSQTVTATASGGTGTPQVSNDGSNWQSNGHSFSQNRSGSAVTYYARNVGEANSSNFTATKLVPPVVTLSGIGNYTGRSASGENNTYAPTPQRAGGNYNTYSANWGTTTTSISNNSGGWLSSTITNSSGGHFNLTSQSNSSTSSRTATVTYTTSTQFGHSHTMTFTFQQNGQAADTTPNQFTFTDSSDAALNTTFNSNVTISGINTAVTAVYSGDSNGSFSTDNSTFNQSNKTVNNGDVIYLRLPSAGTNSTARTATITIGSISDSMTVTTLAGSDTTPNSFSFTDVTGAAILSRFDDTVTITGINTGTTATLTTSDNCSFKVNNGSFSTSSKTVVNNDTITVRIFTLSDAFTLHQGTISVGGVSDTFRVTTGSSPGGGL</sequence>
<reference evidence="2" key="1">
    <citation type="submission" date="2016-10" db="EMBL/GenBank/DDBJ databases">
        <authorList>
            <person name="Varghese N."/>
        </authorList>
    </citation>
    <scope>NUCLEOTIDE SEQUENCE</scope>
</reference>
<proteinExistence type="predicted"/>
<feature type="region of interest" description="Disordered" evidence="1">
    <location>
        <begin position="504"/>
        <end position="553"/>
    </location>
</feature>
<dbReference type="EMBL" id="KY052815">
    <property type="protein sequence ID" value="ASF00139.1"/>
    <property type="molecule type" value="Genomic_DNA"/>
</dbReference>